<comment type="caution">
    <text evidence="12">The sequence shown here is derived from an EMBL/GenBank/DDBJ whole genome shotgun (WGS) entry which is preliminary data.</text>
</comment>
<sequence length="98" mass="10854">MANISLKIRILGKEYQVNCAPEEREGLEYSAKMLNEKMEEIRQGSHIIGLERIAVMAALNLAHDLIRTENAAQKNTEASGVLNSMNLKLNSALSDLTN</sequence>
<comment type="function">
    <text evidence="9">Activator of cell division through the inhibition of FtsZ GTPase activity, therefore promoting FtsZ assembly into bundles of protofilaments necessary for the formation of the division Z ring. It is recruited early at mid-cell but it is not essential for cell division.</text>
</comment>
<dbReference type="GO" id="GO:0005829">
    <property type="term" value="C:cytosol"/>
    <property type="evidence" value="ECO:0007669"/>
    <property type="project" value="TreeGrafter"/>
</dbReference>
<keyword evidence="4" id="KW-0963">Cytoplasm</keyword>
<evidence type="ECO:0000313" key="12">
    <source>
        <dbReference type="EMBL" id="KRO95118.1"/>
    </source>
</evidence>
<dbReference type="AlphaFoldDB" id="A0A0R2U780"/>
<keyword evidence="7" id="KW-0717">Septation</keyword>
<comment type="similarity">
    <text evidence="2">Belongs to the ZapA family. Type 1 subfamily.</text>
</comment>
<dbReference type="InterPro" id="IPR007838">
    <property type="entry name" value="Cell_div_ZapA-like"/>
</dbReference>
<accession>A0A0R2U780</accession>
<evidence type="ECO:0000256" key="2">
    <source>
        <dbReference type="ARBA" id="ARBA00010074"/>
    </source>
</evidence>
<comment type="subcellular location">
    <subcellularLocation>
        <location evidence="1">Cytoplasm</location>
    </subcellularLocation>
</comment>
<dbReference type="GO" id="GO:0030428">
    <property type="term" value="C:cell septum"/>
    <property type="evidence" value="ECO:0007669"/>
    <property type="project" value="TreeGrafter"/>
</dbReference>
<evidence type="ECO:0000256" key="3">
    <source>
        <dbReference type="ARBA" id="ARBA00015195"/>
    </source>
</evidence>
<dbReference type="SUPFAM" id="SSF102829">
    <property type="entry name" value="Cell division protein ZapA-like"/>
    <property type="match status" value="1"/>
</dbReference>
<evidence type="ECO:0000256" key="7">
    <source>
        <dbReference type="ARBA" id="ARBA00023210"/>
    </source>
</evidence>
<evidence type="ECO:0000256" key="8">
    <source>
        <dbReference type="ARBA" id="ARBA00023306"/>
    </source>
</evidence>
<dbReference type="Gene3D" id="1.20.5.50">
    <property type="match status" value="1"/>
</dbReference>
<dbReference type="Proteomes" id="UP000051213">
    <property type="component" value="Unassembled WGS sequence"/>
</dbReference>
<dbReference type="Pfam" id="PF05164">
    <property type="entry name" value="ZapA"/>
    <property type="match status" value="1"/>
</dbReference>
<keyword evidence="5" id="KW-0132">Cell division</keyword>
<dbReference type="InterPro" id="IPR042233">
    <property type="entry name" value="Cell_div_ZapA_N"/>
</dbReference>
<proteinExistence type="inferred from homology"/>
<name>A0A0R2U780_9GAMM</name>
<organism evidence="12 13">
    <name type="scientific">SAR92 bacterium BACL26 MAG-121220-bin70</name>
    <dbReference type="NCBI Taxonomy" id="1655626"/>
    <lineage>
        <taxon>Bacteria</taxon>
        <taxon>Pseudomonadati</taxon>
        <taxon>Pseudomonadota</taxon>
        <taxon>Gammaproteobacteria</taxon>
        <taxon>Cellvibrionales</taxon>
        <taxon>Porticoccaceae</taxon>
        <taxon>SAR92 clade</taxon>
    </lineage>
</organism>
<dbReference type="GO" id="GO:0000921">
    <property type="term" value="P:septin ring assembly"/>
    <property type="evidence" value="ECO:0007669"/>
    <property type="project" value="TreeGrafter"/>
</dbReference>
<dbReference type="InterPro" id="IPR036192">
    <property type="entry name" value="Cell_div_ZapA-like_sf"/>
</dbReference>
<evidence type="ECO:0000256" key="6">
    <source>
        <dbReference type="ARBA" id="ARBA00023054"/>
    </source>
</evidence>
<dbReference type="Gene3D" id="3.30.160.880">
    <property type="entry name" value="Cell division protein ZapA protomer, N-terminal domain"/>
    <property type="match status" value="1"/>
</dbReference>
<reference evidence="12 13" key="1">
    <citation type="submission" date="2015-10" db="EMBL/GenBank/DDBJ databases">
        <title>Metagenome-Assembled Genomes uncover a global brackish microbiome.</title>
        <authorList>
            <person name="Hugerth L.W."/>
            <person name="Larsson J."/>
            <person name="Alneberg J."/>
            <person name="Lindh M.V."/>
            <person name="Legrand C."/>
            <person name="Pinhassi J."/>
            <person name="Andersson A.F."/>
        </authorList>
    </citation>
    <scope>NUCLEOTIDE SEQUENCE [LARGE SCALE GENOMIC DNA]</scope>
    <source>
        <strain evidence="12">BACL26 MAG-121220-bin70</strain>
    </source>
</reference>
<evidence type="ECO:0000256" key="11">
    <source>
        <dbReference type="ARBA" id="ARBA00033158"/>
    </source>
</evidence>
<comment type="subunit">
    <text evidence="10">Homodimer. Interacts with FtsZ.</text>
</comment>
<dbReference type="PANTHER" id="PTHR34981:SF1">
    <property type="entry name" value="CELL DIVISION PROTEIN ZAPA"/>
    <property type="match status" value="1"/>
</dbReference>
<protein>
    <recommendedName>
        <fullName evidence="3">Cell division protein ZapA</fullName>
    </recommendedName>
    <alternativeName>
        <fullName evidence="11">Z ring-associated protein ZapA</fullName>
    </alternativeName>
</protein>
<dbReference type="EMBL" id="LICA01000106">
    <property type="protein sequence ID" value="KRO95118.1"/>
    <property type="molecule type" value="Genomic_DNA"/>
</dbReference>
<dbReference type="PANTHER" id="PTHR34981">
    <property type="entry name" value="CELL DIVISION PROTEIN ZAPA"/>
    <property type="match status" value="1"/>
</dbReference>
<gene>
    <name evidence="12" type="ORF">ABS24_01750</name>
</gene>
<evidence type="ECO:0000256" key="5">
    <source>
        <dbReference type="ARBA" id="ARBA00022618"/>
    </source>
</evidence>
<evidence type="ECO:0000256" key="4">
    <source>
        <dbReference type="ARBA" id="ARBA00022490"/>
    </source>
</evidence>
<evidence type="ECO:0000256" key="1">
    <source>
        <dbReference type="ARBA" id="ARBA00004496"/>
    </source>
</evidence>
<keyword evidence="8" id="KW-0131">Cell cycle</keyword>
<dbReference type="GO" id="GO:0000917">
    <property type="term" value="P:division septum assembly"/>
    <property type="evidence" value="ECO:0007669"/>
    <property type="project" value="UniProtKB-KW"/>
</dbReference>
<keyword evidence="6" id="KW-0175">Coiled coil</keyword>
<dbReference type="GO" id="GO:0032153">
    <property type="term" value="C:cell division site"/>
    <property type="evidence" value="ECO:0007669"/>
    <property type="project" value="TreeGrafter"/>
</dbReference>
<evidence type="ECO:0000313" key="13">
    <source>
        <dbReference type="Proteomes" id="UP000051213"/>
    </source>
</evidence>
<dbReference type="GO" id="GO:0043093">
    <property type="term" value="P:FtsZ-dependent cytokinesis"/>
    <property type="evidence" value="ECO:0007669"/>
    <property type="project" value="TreeGrafter"/>
</dbReference>
<evidence type="ECO:0000256" key="9">
    <source>
        <dbReference type="ARBA" id="ARBA00024910"/>
    </source>
</evidence>
<evidence type="ECO:0000256" key="10">
    <source>
        <dbReference type="ARBA" id="ARBA00026068"/>
    </source>
</evidence>